<organism evidence="1 2">
    <name type="scientific">Morganella morganii</name>
    <name type="common">Proteus morganii</name>
    <dbReference type="NCBI Taxonomy" id="582"/>
    <lineage>
        <taxon>Bacteria</taxon>
        <taxon>Pseudomonadati</taxon>
        <taxon>Pseudomonadota</taxon>
        <taxon>Gammaproteobacteria</taxon>
        <taxon>Enterobacterales</taxon>
        <taxon>Morganellaceae</taxon>
        <taxon>Morganella</taxon>
    </lineage>
</organism>
<dbReference type="Proteomes" id="UP000650477">
    <property type="component" value="Unassembled WGS sequence"/>
</dbReference>
<dbReference type="EMBL" id="PKLF01000035">
    <property type="protein sequence ID" value="MBE8614663.1"/>
    <property type="molecule type" value="Genomic_DNA"/>
</dbReference>
<protein>
    <submittedName>
        <fullName evidence="1">CopG family transcriptional regulator</fullName>
    </submittedName>
</protein>
<evidence type="ECO:0000313" key="1">
    <source>
        <dbReference type="EMBL" id="MBE8614663.1"/>
    </source>
</evidence>
<comment type="caution">
    <text evidence="1">The sequence shown here is derived from an EMBL/GenBank/DDBJ whole genome shotgun (WGS) entry which is preliminary data.</text>
</comment>
<name>A0A8I0Q8K5_MORMO</name>
<sequence>MVKKPSQQAASRLEITPEQTEALAQRLADKPYGEEKKAVLPETESLSRTTISLSTALLRKMEDLAYINKREGKDPRSVSAIVREAIIIYLAKNEV</sequence>
<dbReference type="RefSeq" id="WP_193830417.1">
    <property type="nucleotide sequence ID" value="NZ_PKLF01000035.1"/>
</dbReference>
<proteinExistence type="predicted"/>
<dbReference type="AlphaFoldDB" id="A0A8I0Q8K5"/>
<reference evidence="1" key="1">
    <citation type="submission" date="2017-12" db="EMBL/GenBank/DDBJ databases">
        <title>Genome sequencing and analysis.</title>
        <authorList>
            <person name="Huang Y.-T."/>
        </authorList>
    </citation>
    <scope>NUCLEOTIDE SEQUENCE</scope>
    <source>
        <strain evidence="1">VGH116</strain>
    </source>
</reference>
<evidence type="ECO:0000313" key="2">
    <source>
        <dbReference type="Proteomes" id="UP000650477"/>
    </source>
</evidence>
<accession>A0A8I0Q8K5</accession>
<gene>
    <name evidence="1" type="ORF">CYG68_20170</name>
</gene>